<gene>
    <name evidence="3" type="ORF">C4K68_28295</name>
</gene>
<dbReference type="InterPro" id="IPR006076">
    <property type="entry name" value="FAD-dep_OxRdtase"/>
</dbReference>
<dbReference type="PANTHER" id="PTHR13847:SF281">
    <property type="entry name" value="FAD DEPENDENT OXIDOREDUCTASE DOMAIN-CONTAINING PROTEIN"/>
    <property type="match status" value="1"/>
</dbReference>
<dbReference type="SUPFAM" id="SSF51905">
    <property type="entry name" value="FAD/NAD(P)-binding domain"/>
    <property type="match status" value="1"/>
</dbReference>
<dbReference type="Pfam" id="PF01266">
    <property type="entry name" value="DAO"/>
    <property type="match status" value="1"/>
</dbReference>
<name>A0A2S5KH95_9PROT</name>
<dbReference type="PANTHER" id="PTHR13847">
    <property type="entry name" value="SARCOSINE DEHYDROGENASE-RELATED"/>
    <property type="match status" value="1"/>
</dbReference>
<comment type="caution">
    <text evidence="3">The sequence shown here is derived from an EMBL/GenBank/DDBJ whole genome shotgun (WGS) entry which is preliminary data.</text>
</comment>
<dbReference type="InterPro" id="IPR036188">
    <property type="entry name" value="FAD/NAD-bd_sf"/>
</dbReference>
<accession>A0A2S5KH95</accession>
<organism evidence="3 4">
    <name type="scientific">Proteobacteria bacterium 228</name>
    <dbReference type="NCBI Taxonomy" id="2083153"/>
    <lineage>
        <taxon>Bacteria</taxon>
        <taxon>Pseudomonadati</taxon>
        <taxon>Pseudomonadota</taxon>
    </lineage>
</organism>
<sequence>MNGLQTFPSVNSLWQATSHYDGDYPALTEDKQVDVIIIGGGYTGLSAAHHLASKGLQPLILDAHPIGWGGSGRNGGVITAKYRMTFPDMASQFDLQTARHMHRIAHQAVDHVAELIDDYGLERACFRRSGNLKCVHNEHVMAQVRNEVEWLRRELGDRTLSLLSKEQVAEETGSPAFVGGMLATDVGTLHPLNYSRGLAAGLTQRWGTMIHCHSSVADIRADSHQVSVTTSGGQRVTAAQLIMATNAYSSLTPATRFVRKRLIPFRSSMIATEPLSAGQSASLLREERSYVETRRMMRWFRKAEGRLLFGGRGAFGKHDSQPAFDALYRAMVELFPSLAGINIDYQWSGHVAMTLDALPHVGRIAPRICVAGGYNGAGVAQSSYLGTLAAQFAAGESPEVALLDIHRLRAVPLYPLREAGIRLMAGWYQFLDAIGR</sequence>
<dbReference type="Gene3D" id="3.50.50.60">
    <property type="entry name" value="FAD/NAD(P)-binding domain"/>
    <property type="match status" value="1"/>
</dbReference>
<reference evidence="3 4" key="1">
    <citation type="submission" date="2018-02" db="EMBL/GenBank/DDBJ databases">
        <title>novel marine gammaproteobacteria from coastal saline agro ecosystem.</title>
        <authorList>
            <person name="Krishnan R."/>
            <person name="Ramesh Kumar N."/>
        </authorList>
    </citation>
    <scope>NUCLEOTIDE SEQUENCE [LARGE SCALE GENOMIC DNA]</scope>
    <source>
        <strain evidence="3 4">228</strain>
    </source>
</reference>
<protein>
    <submittedName>
        <fullName evidence="3">FAD-dependent oxidoreductase</fullName>
    </submittedName>
</protein>
<feature type="domain" description="FAD dependent oxidoreductase" evidence="2">
    <location>
        <begin position="34"/>
        <end position="391"/>
    </location>
</feature>
<keyword evidence="1" id="KW-0560">Oxidoreductase</keyword>
<dbReference type="Gene3D" id="3.30.9.10">
    <property type="entry name" value="D-Amino Acid Oxidase, subunit A, domain 2"/>
    <property type="match status" value="1"/>
</dbReference>
<dbReference type="EMBL" id="PRLP01000169">
    <property type="protein sequence ID" value="PPC74015.1"/>
    <property type="molecule type" value="Genomic_DNA"/>
</dbReference>
<evidence type="ECO:0000313" key="4">
    <source>
        <dbReference type="Proteomes" id="UP000238196"/>
    </source>
</evidence>
<evidence type="ECO:0000259" key="2">
    <source>
        <dbReference type="Pfam" id="PF01266"/>
    </source>
</evidence>
<dbReference type="GO" id="GO:0016491">
    <property type="term" value="F:oxidoreductase activity"/>
    <property type="evidence" value="ECO:0007669"/>
    <property type="project" value="UniProtKB-KW"/>
</dbReference>
<dbReference type="OrthoDB" id="311718at2"/>
<dbReference type="GO" id="GO:0005737">
    <property type="term" value="C:cytoplasm"/>
    <property type="evidence" value="ECO:0007669"/>
    <property type="project" value="TreeGrafter"/>
</dbReference>
<evidence type="ECO:0000313" key="3">
    <source>
        <dbReference type="EMBL" id="PPC74015.1"/>
    </source>
</evidence>
<proteinExistence type="predicted"/>
<dbReference type="Proteomes" id="UP000238196">
    <property type="component" value="Unassembled WGS sequence"/>
</dbReference>
<dbReference type="AlphaFoldDB" id="A0A2S5KH95"/>
<evidence type="ECO:0000256" key="1">
    <source>
        <dbReference type="ARBA" id="ARBA00023002"/>
    </source>
</evidence>